<accession>A0A1T4KLD7</accession>
<protein>
    <submittedName>
        <fullName evidence="2">Uncharacterized protein</fullName>
    </submittedName>
</protein>
<feature type="region of interest" description="Disordered" evidence="1">
    <location>
        <begin position="132"/>
        <end position="152"/>
    </location>
</feature>
<feature type="compositionally biased region" description="Basic residues" evidence="1">
    <location>
        <begin position="83"/>
        <end position="94"/>
    </location>
</feature>
<evidence type="ECO:0000313" key="2">
    <source>
        <dbReference type="EMBL" id="SJZ43219.1"/>
    </source>
</evidence>
<reference evidence="2 3" key="1">
    <citation type="submission" date="2017-02" db="EMBL/GenBank/DDBJ databases">
        <authorList>
            <person name="Peterson S.W."/>
        </authorList>
    </citation>
    <scope>NUCLEOTIDE SEQUENCE [LARGE SCALE GENOMIC DNA]</scope>
    <source>
        <strain evidence="2 3">DSM 45154</strain>
    </source>
</reference>
<proteinExistence type="predicted"/>
<evidence type="ECO:0000256" key="1">
    <source>
        <dbReference type="SAM" id="MobiDB-lite"/>
    </source>
</evidence>
<name>A0A1T4KLD7_9ACTN</name>
<feature type="compositionally biased region" description="Basic residues" evidence="1">
    <location>
        <begin position="256"/>
        <end position="266"/>
    </location>
</feature>
<dbReference type="AlphaFoldDB" id="A0A1T4KLD7"/>
<feature type="region of interest" description="Disordered" evidence="1">
    <location>
        <begin position="241"/>
        <end position="327"/>
    </location>
</feature>
<sequence>MRSGIEGLTVIRVCFDAVFCRLIEDGQGLRVETRARLDSAEGIVFFPGGTRCRRRAAGGSLRQEDRPGHGRQGRIVEAGLRQRRPAHGAARPRIRGVESRRSPGRTARVLSGWRAGKLGTALRGRRRVRCRAGPLTRSPGPGSPGRSEIDDVGGVHRRLGAYAGAEPRYGSVGGEPRLRPRRPVAGHRQAIADITNSGASKSRLRQVYRYGVGGPAEESGPPRRHSAFPWLGDRLTAELLQRPRDGGRGHHFTCGPRRHRPSRGRRPRDGAVSAPAFKPRPPVTGAPRPMRPRRTGPRPAPAVDRPRRPGHPDPTSALRDGDRSARSRILLTANAAATTARMA</sequence>
<keyword evidence="3" id="KW-1185">Reference proteome</keyword>
<feature type="region of interest" description="Disordered" evidence="1">
    <location>
        <begin position="83"/>
        <end position="106"/>
    </location>
</feature>
<dbReference type="STRING" id="1122192.SAMN02745673_00442"/>
<dbReference type="EMBL" id="FUWS01000001">
    <property type="protein sequence ID" value="SJZ43219.1"/>
    <property type="molecule type" value="Genomic_DNA"/>
</dbReference>
<feature type="region of interest" description="Disordered" evidence="1">
    <location>
        <begin position="166"/>
        <end position="198"/>
    </location>
</feature>
<evidence type="ECO:0000313" key="3">
    <source>
        <dbReference type="Proteomes" id="UP000190637"/>
    </source>
</evidence>
<organism evidence="2 3">
    <name type="scientific">Marinactinospora thermotolerans DSM 45154</name>
    <dbReference type="NCBI Taxonomy" id="1122192"/>
    <lineage>
        <taxon>Bacteria</taxon>
        <taxon>Bacillati</taxon>
        <taxon>Actinomycetota</taxon>
        <taxon>Actinomycetes</taxon>
        <taxon>Streptosporangiales</taxon>
        <taxon>Nocardiopsidaceae</taxon>
        <taxon>Marinactinospora</taxon>
    </lineage>
</organism>
<dbReference type="Proteomes" id="UP000190637">
    <property type="component" value="Unassembled WGS sequence"/>
</dbReference>
<gene>
    <name evidence="2" type="ORF">SAMN02745673_00442</name>
</gene>